<gene>
    <name evidence="2" type="ORF">SAMN06273567_104165</name>
</gene>
<proteinExistence type="predicted"/>
<organism evidence="2 3">
    <name type="scientific">Geodermatophilus aquaeductus</name>
    <dbReference type="NCBI Taxonomy" id="1564161"/>
    <lineage>
        <taxon>Bacteria</taxon>
        <taxon>Bacillati</taxon>
        <taxon>Actinomycetota</taxon>
        <taxon>Actinomycetes</taxon>
        <taxon>Geodermatophilales</taxon>
        <taxon>Geodermatophilaceae</taxon>
        <taxon>Geodermatophilus</taxon>
    </lineage>
</organism>
<evidence type="ECO:0008006" key="4">
    <source>
        <dbReference type="Google" id="ProtNLM"/>
    </source>
</evidence>
<dbReference type="EMBL" id="FXTJ01000004">
    <property type="protein sequence ID" value="SMO78072.1"/>
    <property type="molecule type" value="Genomic_DNA"/>
</dbReference>
<dbReference type="Proteomes" id="UP000317484">
    <property type="component" value="Unassembled WGS sequence"/>
</dbReference>
<evidence type="ECO:0000313" key="3">
    <source>
        <dbReference type="Proteomes" id="UP000317484"/>
    </source>
</evidence>
<protein>
    <recommendedName>
        <fullName evidence="4">PH domain-containing protein</fullName>
    </recommendedName>
</protein>
<keyword evidence="1" id="KW-0812">Transmembrane</keyword>
<feature type="transmembrane region" description="Helical" evidence="1">
    <location>
        <begin position="26"/>
        <end position="48"/>
    </location>
</feature>
<evidence type="ECO:0000313" key="2">
    <source>
        <dbReference type="EMBL" id="SMO78072.1"/>
    </source>
</evidence>
<accession>A0A521E2E8</accession>
<dbReference type="RefSeq" id="WP_142458775.1">
    <property type="nucleotide sequence ID" value="NZ_FXTJ01000004.1"/>
</dbReference>
<reference evidence="2 3" key="1">
    <citation type="submission" date="2017-05" db="EMBL/GenBank/DDBJ databases">
        <authorList>
            <person name="Varghese N."/>
            <person name="Submissions S."/>
        </authorList>
    </citation>
    <scope>NUCLEOTIDE SEQUENCE [LARGE SCALE GENOMIC DNA]</scope>
    <source>
        <strain evidence="2 3">DSM 46834</strain>
    </source>
</reference>
<name>A0A521E2E8_9ACTN</name>
<evidence type="ECO:0000256" key="1">
    <source>
        <dbReference type="SAM" id="Phobius"/>
    </source>
</evidence>
<sequence length="211" mass="21558">MADGGRTTGTGTAPLVPRVPAGRRHAVLAGAGLLLAVLCGLFAAWGRAALDSAAMWPAALGPAVALPAAWSLFSGIRHDLPRRLRLDGTVLVGRTPLGEHGVDLARVTAVSAGSDPELGRIVAVRLVTDDGHLVVPWSGLRGLPEVCALLAERHRRRALVLPRALCEAWDLPAPLEDPPAAGPPRDGVARAITALTVVGSVAAGAAGVLLV</sequence>
<dbReference type="AlphaFoldDB" id="A0A521E2E8"/>
<keyword evidence="1" id="KW-0472">Membrane</keyword>
<keyword evidence="1" id="KW-1133">Transmembrane helix</keyword>
<feature type="transmembrane region" description="Helical" evidence="1">
    <location>
        <begin position="54"/>
        <end position="76"/>
    </location>
</feature>
<keyword evidence="3" id="KW-1185">Reference proteome</keyword>